<evidence type="ECO:0000259" key="4">
    <source>
        <dbReference type="Pfam" id="PF00437"/>
    </source>
</evidence>
<evidence type="ECO:0000313" key="6">
    <source>
        <dbReference type="Proteomes" id="UP000316095"/>
    </source>
</evidence>
<dbReference type="EMBL" id="SJPG01000001">
    <property type="protein sequence ID" value="TWT62756.1"/>
    <property type="molecule type" value="Genomic_DNA"/>
</dbReference>
<sequence length="429" mass="47461">MIFGFGKKKEEDDYEDEVELVMFQGTFSGVEVDISEHARLAQVGLLRAKEIVTDALERRAERIRIEPKGERAVIQLYVDGVGFAGGRMSSKEGMAVIQCLKLVSGMDVKNRKEAQSGGIRAEFDDRKYLLMMETKPLGGGAERLTVNLIDVKNAKYSPSELEFSQATIDKIRELTNEKGIVLAAGPPDSEVTSLAFTILRGIDAYVRATFALIDVGHRELGSVTQFERRETDDLETALQRLIRMEGDVAYVEPFDNETTIKQAFEKCDEITLVSEMAARDASSAIPALYKVAGDPKIVAKTINGVFGQKLIRKLCDKCKQPYRPNPKLIKKVGLPEEVQTLFRPPQAEDGEDLRVCRKCGGSGYFGRVAMIELVEMTDGMKEVVAAGKDASAIKAQAREEGMSNFKDEGLRLVAEGVTSLEELQRAFRS</sequence>
<dbReference type="AlphaFoldDB" id="A0A5C5XHT9"/>
<keyword evidence="2" id="KW-0547">Nucleotide-binding</keyword>
<keyword evidence="6" id="KW-1185">Reference proteome</keyword>
<reference evidence="5 6" key="1">
    <citation type="submission" date="2019-02" db="EMBL/GenBank/DDBJ databases">
        <title>Deep-cultivation of Planctomycetes and their phenomic and genomic characterization uncovers novel biology.</title>
        <authorList>
            <person name="Wiegand S."/>
            <person name="Jogler M."/>
            <person name="Boedeker C."/>
            <person name="Pinto D."/>
            <person name="Vollmers J."/>
            <person name="Rivas-Marin E."/>
            <person name="Kohn T."/>
            <person name="Peeters S.H."/>
            <person name="Heuer A."/>
            <person name="Rast P."/>
            <person name="Oberbeckmann S."/>
            <person name="Bunk B."/>
            <person name="Jeske O."/>
            <person name="Meyerdierks A."/>
            <person name="Storesund J.E."/>
            <person name="Kallscheuer N."/>
            <person name="Luecker S."/>
            <person name="Lage O.M."/>
            <person name="Pohl T."/>
            <person name="Merkel B.J."/>
            <person name="Hornburger P."/>
            <person name="Mueller R.-W."/>
            <person name="Bruemmer F."/>
            <person name="Labrenz M."/>
            <person name="Spormann A.M."/>
            <person name="Op Den Camp H."/>
            <person name="Overmann J."/>
            <person name="Amann R."/>
            <person name="Jetten M.S.M."/>
            <person name="Mascher T."/>
            <person name="Medema M.H."/>
            <person name="Devos D.P."/>
            <person name="Kaster A.-K."/>
            <person name="Ovreas L."/>
            <person name="Rohde M."/>
            <person name="Galperin M.Y."/>
            <person name="Jogler C."/>
        </authorList>
    </citation>
    <scope>NUCLEOTIDE SEQUENCE [LARGE SCALE GENOMIC DNA]</scope>
    <source>
        <strain evidence="5 6">Pan54</strain>
    </source>
</reference>
<keyword evidence="3" id="KW-0067">ATP-binding</keyword>
<evidence type="ECO:0000256" key="3">
    <source>
        <dbReference type="ARBA" id="ARBA00022840"/>
    </source>
</evidence>
<feature type="domain" description="Bacterial type II secretion system protein E" evidence="4">
    <location>
        <begin position="49"/>
        <end position="425"/>
    </location>
</feature>
<dbReference type="Proteomes" id="UP000316095">
    <property type="component" value="Unassembled WGS sequence"/>
</dbReference>
<dbReference type="RefSeq" id="WP_146504581.1">
    <property type="nucleotide sequence ID" value="NZ_SJPG01000001.1"/>
</dbReference>
<dbReference type="Gene3D" id="3.30.450.90">
    <property type="match status" value="1"/>
</dbReference>
<dbReference type="OrthoDB" id="244550at2"/>
<dbReference type="PANTHER" id="PTHR30258">
    <property type="entry name" value="TYPE II SECRETION SYSTEM PROTEIN GSPE-RELATED"/>
    <property type="match status" value="1"/>
</dbReference>
<name>A0A5C5XHT9_9PLAN</name>
<dbReference type="InterPro" id="IPR027417">
    <property type="entry name" value="P-loop_NTPase"/>
</dbReference>
<comment type="similarity">
    <text evidence="1">Belongs to the GSP E family.</text>
</comment>
<dbReference type="PANTHER" id="PTHR30258:SF2">
    <property type="entry name" value="COMG OPERON PROTEIN 1"/>
    <property type="match status" value="1"/>
</dbReference>
<dbReference type="GO" id="GO:0005886">
    <property type="term" value="C:plasma membrane"/>
    <property type="evidence" value="ECO:0007669"/>
    <property type="project" value="TreeGrafter"/>
</dbReference>
<comment type="caution">
    <text evidence="5">The sequence shown here is derived from an EMBL/GenBank/DDBJ whole genome shotgun (WGS) entry which is preliminary data.</text>
</comment>
<dbReference type="GO" id="GO:0016887">
    <property type="term" value="F:ATP hydrolysis activity"/>
    <property type="evidence" value="ECO:0007669"/>
    <property type="project" value="TreeGrafter"/>
</dbReference>
<evidence type="ECO:0000256" key="1">
    <source>
        <dbReference type="ARBA" id="ARBA00006611"/>
    </source>
</evidence>
<dbReference type="GO" id="GO:0005524">
    <property type="term" value="F:ATP binding"/>
    <property type="evidence" value="ECO:0007669"/>
    <property type="project" value="UniProtKB-KW"/>
</dbReference>
<evidence type="ECO:0000313" key="5">
    <source>
        <dbReference type="EMBL" id="TWT62756.1"/>
    </source>
</evidence>
<evidence type="ECO:0000256" key="2">
    <source>
        <dbReference type="ARBA" id="ARBA00022741"/>
    </source>
</evidence>
<dbReference type="Gene3D" id="3.40.50.300">
    <property type="entry name" value="P-loop containing nucleotide triphosphate hydrolases"/>
    <property type="match status" value="1"/>
</dbReference>
<accession>A0A5C5XHT9</accession>
<organism evidence="5 6">
    <name type="scientific">Rubinisphaera italica</name>
    <dbReference type="NCBI Taxonomy" id="2527969"/>
    <lineage>
        <taxon>Bacteria</taxon>
        <taxon>Pseudomonadati</taxon>
        <taxon>Planctomycetota</taxon>
        <taxon>Planctomycetia</taxon>
        <taxon>Planctomycetales</taxon>
        <taxon>Planctomycetaceae</taxon>
        <taxon>Rubinisphaera</taxon>
    </lineage>
</organism>
<dbReference type="InterPro" id="IPR001482">
    <property type="entry name" value="T2SS/T4SS_dom"/>
</dbReference>
<dbReference type="Pfam" id="PF00437">
    <property type="entry name" value="T2SSE"/>
    <property type="match status" value="1"/>
</dbReference>
<gene>
    <name evidence="5" type="primary">xpsE</name>
    <name evidence="5" type="ORF">Pan54_35010</name>
</gene>
<dbReference type="SUPFAM" id="SSF52540">
    <property type="entry name" value="P-loop containing nucleoside triphosphate hydrolases"/>
    <property type="match status" value="1"/>
</dbReference>
<proteinExistence type="inferred from homology"/>
<protein>
    <submittedName>
        <fullName evidence="5">Type II secretion system protein E</fullName>
    </submittedName>
</protein>